<protein>
    <submittedName>
        <fullName evidence="3">Uncharacterized protein</fullName>
    </submittedName>
</protein>
<name>A0A8H6WCK8_9AGAR</name>
<feature type="compositionally biased region" description="Basic and acidic residues" evidence="2">
    <location>
        <begin position="1081"/>
        <end position="1092"/>
    </location>
</feature>
<evidence type="ECO:0000313" key="4">
    <source>
        <dbReference type="Proteomes" id="UP000636479"/>
    </source>
</evidence>
<gene>
    <name evidence="3" type="ORF">MIND_00542400</name>
</gene>
<feature type="compositionally biased region" description="Basic and acidic residues" evidence="2">
    <location>
        <begin position="536"/>
        <end position="560"/>
    </location>
</feature>
<comment type="caution">
    <text evidence="3">The sequence shown here is derived from an EMBL/GenBank/DDBJ whole genome shotgun (WGS) entry which is preliminary data.</text>
</comment>
<feature type="compositionally biased region" description="Polar residues" evidence="2">
    <location>
        <begin position="391"/>
        <end position="416"/>
    </location>
</feature>
<accession>A0A8H6WCK8</accession>
<feature type="compositionally biased region" description="Low complexity" evidence="2">
    <location>
        <begin position="1142"/>
        <end position="1157"/>
    </location>
</feature>
<feature type="compositionally biased region" description="Polar residues" evidence="2">
    <location>
        <begin position="764"/>
        <end position="780"/>
    </location>
</feature>
<dbReference type="EMBL" id="JACAZF010000004">
    <property type="protein sequence ID" value="KAF7307479.1"/>
    <property type="molecule type" value="Genomic_DNA"/>
</dbReference>
<feature type="region of interest" description="Disordered" evidence="2">
    <location>
        <begin position="454"/>
        <end position="490"/>
    </location>
</feature>
<dbReference type="OrthoDB" id="3069722at2759"/>
<evidence type="ECO:0000256" key="2">
    <source>
        <dbReference type="SAM" id="MobiDB-lite"/>
    </source>
</evidence>
<feature type="compositionally biased region" description="Low complexity" evidence="2">
    <location>
        <begin position="1379"/>
        <end position="1391"/>
    </location>
</feature>
<feature type="region of interest" description="Disordered" evidence="2">
    <location>
        <begin position="757"/>
        <end position="1218"/>
    </location>
</feature>
<evidence type="ECO:0000313" key="3">
    <source>
        <dbReference type="EMBL" id="KAF7307479.1"/>
    </source>
</evidence>
<feature type="compositionally biased region" description="Pro residues" evidence="2">
    <location>
        <begin position="915"/>
        <end position="947"/>
    </location>
</feature>
<reference evidence="3" key="1">
    <citation type="submission" date="2020-05" db="EMBL/GenBank/DDBJ databases">
        <title>Mycena genomes resolve the evolution of fungal bioluminescence.</title>
        <authorList>
            <person name="Tsai I.J."/>
        </authorList>
    </citation>
    <scope>NUCLEOTIDE SEQUENCE</scope>
    <source>
        <strain evidence="3">171206Taipei</strain>
    </source>
</reference>
<sequence length="1399" mass="154586">MPVASTAVVLRAQGSQALVRQNQQLKPVIPGLGRTLNELYDLLGTAAGAAANRAAHRLGFGPLAISEHIRRHFDNEGVEGREKRIHALPTRDLRRSGLGKDCRKLVAYTLPMQSTKTQIEALECVVELSTRYPGLRRFFIEAKTIKHEVPSPISINGLYHLWKPPNRRYLSEEEAADLDFAAKLAAACLVDSNLASLMEESPDKNPNIGDYNSNGLTVIECLLVVLWSRTPADPSVALAISQAHSSTNVLRKLGQSIAEILEDMDIEETTIDLSEPPLMDLDGLDILCAALLSGTYDLIARHGLEQDREWHQSTLELVLSLRFPKSEALLPCAYAWATSEAFRGWFDAPVRLQTFTVVAPLTDEYLWQDSEEMMHNEDPFIGGYSGPHTPDSGNAESMTQDSSSLMSFPSDQHRSGNLSVASRRLTPSMLSAVFLTTDSSSGAETNVIPIRLLSPTRDTDSGEDSDLVSSREAEYSDTDSEAAVNDASTEPWMSLHGYSEDEESPILRQFVNDTIAREELTPSPRTELLSPTEANRSQHEVDRVRHSQRGPSDRFRRQREQAYGGLPPEEMLAMLIEREYEGKRLRKTLSRAFERLEDEVKRAAAAEIVTQQTLDKFREANRAKSDAERLLAKRNEELRMWKFQFEHAQKEISRAQEVVQLVETQRDEAERAAAKTRTLARRLKEEKLVTDAMEEGRKLGFKAGLRRAQEEIALRQGLDPEDRLTIDDDYEQREENGTYQPSQADGISILDAASIRPRRRLSPERTSQPIHTIPNSSPAQPNLMAPESSRPQPPETARSPSFQLSIYPIEIPPPSVLNDAPQSRRPSLQVQTDFPSQPPATSTPTPQRLSQPRDSLFINRRVSAVPPPPVDEPPPRKDPTPPPQRYKMREPPPVPPPREHWSQLPHRPSRQPMRQPSPQPMRQPSPQPMRQPSPQPQRQPSPQPARPPDNYIPSVSPDGDIPLPPPFILANPLMASPQAPSPEPLMQRTSSWYNNREPVEREKPPSWYQPPRRPRSNAGSTTARSVASGRSGYNPHMHHVSLDSAAAQFATSSKMQKDPGLGAIREDASVRSGHRRSVSGQERRVNGHDQGRRSVSMMGSTESFVPPPIEKDPRHQRQTMADELRYSNPDFAASMRGAGSSNAAPRNQPPRNVRVPAQLTTPAPLSPSVGTAHLRARSMSGSSQGPPVDLVPRQSLRRVKEKRPVAPSDIGSPMSDFGGGMQINSPIYAFPPQTEQYLSPNYPTEPLPAPAAEKAPLGFVPQALTVPAEITVPVALHGKSISTPGRPRSTSLTRSPLPTHIPMNRPPSMNGSSTSLALAPQSLSRQASNASLRSAYGAYDAKTYVDPAYYAADTGYNFGAGPPPRPISMATLHSRPRSRANSAASSHSALSYMGPHPPA</sequence>
<feature type="region of interest" description="Disordered" evidence="2">
    <location>
        <begin position="381"/>
        <end position="416"/>
    </location>
</feature>
<feature type="region of interest" description="Disordered" evidence="2">
    <location>
        <begin position="1278"/>
        <end position="1315"/>
    </location>
</feature>
<feature type="compositionally biased region" description="Polar residues" evidence="2">
    <location>
        <begin position="820"/>
        <end position="834"/>
    </location>
</feature>
<dbReference type="RefSeq" id="XP_037222498.1">
    <property type="nucleotide sequence ID" value="XM_037362206.1"/>
</dbReference>
<keyword evidence="1" id="KW-0175">Coiled coil</keyword>
<organism evidence="3 4">
    <name type="scientific">Mycena indigotica</name>
    <dbReference type="NCBI Taxonomy" id="2126181"/>
    <lineage>
        <taxon>Eukaryota</taxon>
        <taxon>Fungi</taxon>
        <taxon>Dikarya</taxon>
        <taxon>Basidiomycota</taxon>
        <taxon>Agaricomycotina</taxon>
        <taxon>Agaricomycetes</taxon>
        <taxon>Agaricomycetidae</taxon>
        <taxon>Agaricales</taxon>
        <taxon>Marasmiineae</taxon>
        <taxon>Mycenaceae</taxon>
        <taxon>Mycena</taxon>
    </lineage>
</organism>
<proteinExistence type="predicted"/>
<dbReference type="GeneID" id="59344722"/>
<feature type="coiled-coil region" evidence="1">
    <location>
        <begin position="586"/>
        <end position="686"/>
    </location>
</feature>
<evidence type="ECO:0000256" key="1">
    <source>
        <dbReference type="SAM" id="Coils"/>
    </source>
</evidence>
<feature type="region of interest" description="Disordered" evidence="2">
    <location>
        <begin position="518"/>
        <end position="560"/>
    </location>
</feature>
<feature type="region of interest" description="Disordered" evidence="2">
    <location>
        <begin position="1360"/>
        <end position="1399"/>
    </location>
</feature>
<feature type="compositionally biased region" description="Basic and acidic residues" evidence="2">
    <location>
        <begin position="1109"/>
        <end position="1125"/>
    </location>
</feature>
<dbReference type="Proteomes" id="UP000636479">
    <property type="component" value="Unassembled WGS sequence"/>
</dbReference>
<feature type="compositionally biased region" description="Polar residues" evidence="2">
    <location>
        <begin position="1280"/>
        <end position="1296"/>
    </location>
</feature>
<keyword evidence="4" id="KW-1185">Reference proteome</keyword>